<evidence type="ECO:0000256" key="1">
    <source>
        <dbReference type="ARBA" id="ARBA00004123"/>
    </source>
</evidence>
<dbReference type="VEuPathDB" id="FungiDB:PNEG_02114"/>
<protein>
    <recommendedName>
        <fullName evidence="4">FAM192A/Fyv6 N-terminal domain-containing protein</fullName>
    </recommendedName>
</protein>
<feature type="compositionally biased region" description="Polar residues" evidence="3">
    <location>
        <begin position="179"/>
        <end position="198"/>
    </location>
</feature>
<feature type="region of interest" description="Disordered" evidence="3">
    <location>
        <begin position="160"/>
        <end position="215"/>
    </location>
</feature>
<dbReference type="RefSeq" id="XP_007874096.1">
    <property type="nucleotide sequence ID" value="XM_007875905.1"/>
</dbReference>
<feature type="region of interest" description="Disordered" evidence="3">
    <location>
        <begin position="15"/>
        <end position="44"/>
    </location>
</feature>
<dbReference type="eggNOG" id="KOG4036">
    <property type="taxonomic scope" value="Eukaryota"/>
</dbReference>
<dbReference type="GO" id="GO:0005634">
    <property type="term" value="C:nucleus"/>
    <property type="evidence" value="ECO:0007669"/>
    <property type="project" value="UniProtKB-SubCell"/>
</dbReference>
<dbReference type="EMBL" id="AFWA02000012">
    <property type="protein sequence ID" value="EMR09528.1"/>
    <property type="molecule type" value="Genomic_DNA"/>
</dbReference>
<reference evidence="6" key="1">
    <citation type="journal article" date="2016" name="Nat. Commun.">
        <title>Genome analysis of three Pneumocystis species reveals adaptation mechanisms to life exclusively in mammalian hosts.</title>
        <authorList>
            <person name="Ma L."/>
            <person name="Chen Z."/>
            <person name="Huang D.W."/>
            <person name="Kutty G."/>
            <person name="Ishihara M."/>
            <person name="Wang H."/>
            <person name="Abouelleil A."/>
            <person name="Bishop L."/>
            <person name="Davey E."/>
            <person name="Deng R."/>
            <person name="Deng X."/>
            <person name="Fan L."/>
            <person name="Fantoni G."/>
            <person name="Fitzgerald M."/>
            <person name="Gogineni E."/>
            <person name="Goldberg J.M."/>
            <person name="Handley G."/>
            <person name="Hu X."/>
            <person name="Huber C."/>
            <person name="Jiao X."/>
            <person name="Jones K."/>
            <person name="Levin J.Z."/>
            <person name="Liu Y."/>
            <person name="Macdonald P."/>
            <person name="Melnikov A."/>
            <person name="Raley C."/>
            <person name="Sassi M."/>
            <person name="Sherman B.T."/>
            <person name="Song X."/>
            <person name="Sykes S."/>
            <person name="Tran B."/>
            <person name="Walsh L."/>
            <person name="Xia Y."/>
            <person name="Yang J."/>
            <person name="Young S."/>
            <person name="Zeng Q."/>
            <person name="Zheng X."/>
            <person name="Stephens R."/>
            <person name="Nusbaum C."/>
            <person name="Birren B.W."/>
            <person name="Azadi P."/>
            <person name="Lempicki R.A."/>
            <person name="Cuomo C.A."/>
            <person name="Kovacs J.A."/>
        </authorList>
    </citation>
    <scope>NUCLEOTIDE SEQUENCE [LARGE SCALE GENOMIC DNA]</scope>
    <source>
        <strain evidence="6">B123</strain>
    </source>
</reference>
<dbReference type="Pfam" id="PF10187">
    <property type="entry name" value="FAM192A_Fyv6_N"/>
    <property type="match status" value="1"/>
</dbReference>
<dbReference type="PANTHER" id="PTHR13495:SF0">
    <property type="entry name" value="PSME3-INTERACTING PROTEIN"/>
    <property type="match status" value="1"/>
</dbReference>
<dbReference type="OrthoDB" id="75807at2759"/>
<evidence type="ECO:0000256" key="2">
    <source>
        <dbReference type="ARBA" id="ARBA00023242"/>
    </source>
</evidence>
<name>M7NLI7_PNEMU</name>
<sequence>MKRLEGDFPRFTSKRSKEWEEAERRVQAAKNPVENEPQPDHRSLYEKLQANRIIKEEEYQESWKLSNLIRTLDDEEIDFLDRLRREKIQVEKEAKKLVEEGLKVFRRNVLKMGEREQFDQSIQQSIYRSWSATEISKSPEINERPLKKMKEMTLKGVILKKNKNSLSKQNDSESKDQYNIKSAENTGESNNILSNMSPKKNKKAGEFPESVITTSSIETTDQKLIVYTSGSDEREE</sequence>
<proteinExistence type="predicted"/>
<dbReference type="HOGENOM" id="CLU_1175854_0_0_1"/>
<keyword evidence="2" id="KW-0539">Nucleus</keyword>
<accession>M7NLI7</accession>
<feature type="domain" description="FAM192A/Fyv6 N-terminal" evidence="4">
    <location>
        <begin position="12"/>
        <end position="106"/>
    </location>
</feature>
<comment type="caution">
    <text evidence="5">The sequence shown here is derived from an EMBL/GenBank/DDBJ whole genome shotgun (WGS) entry which is preliminary data.</text>
</comment>
<dbReference type="OMA" id="YSKVTHE"/>
<evidence type="ECO:0000313" key="6">
    <source>
        <dbReference type="Proteomes" id="UP000011958"/>
    </source>
</evidence>
<dbReference type="GeneID" id="19895808"/>
<dbReference type="InterPro" id="IPR019331">
    <property type="entry name" value="FAM192A/Fyv6_N"/>
</dbReference>
<dbReference type="PANTHER" id="PTHR13495">
    <property type="entry name" value="NEFA-INTERACTING NUCLEAR PROTEIN NIP30"/>
    <property type="match status" value="1"/>
</dbReference>
<dbReference type="InterPro" id="IPR039845">
    <property type="entry name" value="FAM192A"/>
</dbReference>
<dbReference type="AlphaFoldDB" id="M7NLI7"/>
<dbReference type="STRING" id="1069680.M7NLI7"/>
<evidence type="ECO:0000259" key="4">
    <source>
        <dbReference type="Pfam" id="PF10187"/>
    </source>
</evidence>
<keyword evidence="6" id="KW-1185">Reference proteome</keyword>
<gene>
    <name evidence="5" type="ORF">PNEG_02114</name>
</gene>
<feature type="compositionally biased region" description="Basic and acidic residues" evidence="3">
    <location>
        <begin position="15"/>
        <end position="26"/>
    </location>
</feature>
<evidence type="ECO:0000256" key="3">
    <source>
        <dbReference type="SAM" id="MobiDB-lite"/>
    </source>
</evidence>
<comment type="subcellular location">
    <subcellularLocation>
        <location evidence="1">Nucleus</location>
    </subcellularLocation>
</comment>
<dbReference type="Proteomes" id="UP000011958">
    <property type="component" value="Unassembled WGS sequence"/>
</dbReference>
<evidence type="ECO:0000313" key="5">
    <source>
        <dbReference type="EMBL" id="EMR09528.1"/>
    </source>
</evidence>
<organism evidence="5 6">
    <name type="scientific">Pneumocystis murina (strain B123)</name>
    <name type="common">Mouse pneumocystis pneumonia agent</name>
    <name type="synonym">Pneumocystis carinii f. sp. muris</name>
    <dbReference type="NCBI Taxonomy" id="1069680"/>
    <lineage>
        <taxon>Eukaryota</taxon>
        <taxon>Fungi</taxon>
        <taxon>Dikarya</taxon>
        <taxon>Ascomycota</taxon>
        <taxon>Taphrinomycotina</taxon>
        <taxon>Pneumocystomycetes</taxon>
        <taxon>Pneumocystaceae</taxon>
        <taxon>Pneumocystis</taxon>
    </lineage>
</organism>